<keyword evidence="3" id="KW-1185">Reference proteome</keyword>
<organism evidence="1 3">
    <name type="scientific">Frondihabitans sucicola</name>
    <dbReference type="NCBI Taxonomy" id="1268041"/>
    <lineage>
        <taxon>Bacteria</taxon>
        <taxon>Bacillati</taxon>
        <taxon>Actinomycetota</taxon>
        <taxon>Actinomycetes</taxon>
        <taxon>Micrococcales</taxon>
        <taxon>Microbacteriaceae</taxon>
        <taxon>Frondihabitans</taxon>
    </lineage>
</organism>
<geneLocation type="plasmid" evidence="1 3">
    <name>pNBRC108728a</name>
</geneLocation>
<dbReference type="Proteomes" id="UP001321486">
    <property type="component" value="Plasmid pNBRC108728a"/>
</dbReference>
<evidence type="ECO:0000313" key="2">
    <source>
        <dbReference type="EMBL" id="BDZ52923.1"/>
    </source>
</evidence>
<evidence type="ECO:0000313" key="3">
    <source>
        <dbReference type="Proteomes" id="UP001321486"/>
    </source>
</evidence>
<dbReference type="RefSeq" id="WP_286347206.1">
    <property type="nucleotide sequence ID" value="NZ_AP027733.1"/>
</dbReference>
<reference evidence="1" key="1">
    <citation type="journal article" date="2014" name="Int. J. Syst. Evol. Microbiol.">
        <title>Complete genome of a new Firmicutes species belonging to the dominant human colonic microbiota ('Ruminococcus bicirculans') reveals two chromosomes and a selective capacity to utilize plant glucans.</title>
        <authorList>
            <consortium name="NISC Comparative Sequencing Program"/>
            <person name="Wegmann U."/>
            <person name="Louis P."/>
            <person name="Goesmann A."/>
            <person name="Henrissat B."/>
            <person name="Duncan S.H."/>
            <person name="Flint H.J."/>
        </authorList>
    </citation>
    <scope>NUCLEOTIDE SEQUENCE</scope>
    <source>
        <strain evidence="1">NBRC 108728</strain>
    </source>
</reference>
<accession>A0ABN6Y5R4</accession>
<sequence length="126" mass="14227">MTRQLPERWSFDDLSKEDMRALLTGALDEVYALRMLMAMNAVVTEATLDYKSFPKSRRSFSEHQAVVMRAAASGDHQAAYVEAHQHHGKQILEEVAGDSCMTNGQWILDHVHLLPERDTETLGEGQ</sequence>
<evidence type="ECO:0000313" key="1">
    <source>
        <dbReference type="EMBL" id="BDZ52356.1"/>
    </source>
</evidence>
<dbReference type="EMBL" id="AP027733">
    <property type="protein sequence ID" value="BDZ52923.1"/>
    <property type="molecule type" value="Genomic_DNA"/>
</dbReference>
<reference evidence="3" key="2">
    <citation type="journal article" date="2019" name="Int. J. Syst. Evol. Microbiol.">
        <title>The Global Catalogue of Microorganisms (GCM) 10K type strain sequencing project: providing services to taxonomists for standard genome sequencing and annotation.</title>
        <authorList>
            <consortium name="The Broad Institute Genomics Platform"/>
            <consortium name="The Broad Institute Genome Sequencing Center for Infectious Disease"/>
            <person name="Wu L."/>
            <person name="Ma J."/>
        </authorList>
    </citation>
    <scope>NUCLEOTIDE SEQUENCE [LARGE SCALE GENOMIC DNA]</scope>
    <source>
        <strain evidence="3">NBRC 108728</strain>
    </source>
</reference>
<gene>
    <name evidence="1" type="ORF">GCM10025867_45970</name>
    <name evidence="2" type="ORF">GCM10025867_51640</name>
</gene>
<protein>
    <recommendedName>
        <fullName evidence="4">FCD domain-containing protein</fullName>
    </recommendedName>
</protein>
<keyword evidence="1" id="KW-0614">Plasmid</keyword>
<reference evidence="1" key="3">
    <citation type="submission" date="2023-02" db="EMBL/GenBank/DDBJ databases">
        <authorList>
            <person name="Sun Q."/>
            <person name="Mori K."/>
        </authorList>
    </citation>
    <scope>NUCLEOTIDE SEQUENCE</scope>
    <source>
        <strain evidence="1">NBRC 108728</strain>
        <plasmid evidence="1">pNBRC108728a</plasmid>
    </source>
</reference>
<proteinExistence type="predicted"/>
<name>A0ABN6Y5R4_9MICO</name>
<dbReference type="EMBL" id="AP027733">
    <property type="protein sequence ID" value="BDZ52356.1"/>
    <property type="molecule type" value="Genomic_DNA"/>
</dbReference>
<evidence type="ECO:0008006" key="4">
    <source>
        <dbReference type="Google" id="ProtNLM"/>
    </source>
</evidence>